<organism evidence="2 3">
    <name type="scientific">Rhynocoris fuscipes</name>
    <dbReference type="NCBI Taxonomy" id="488301"/>
    <lineage>
        <taxon>Eukaryota</taxon>
        <taxon>Metazoa</taxon>
        <taxon>Ecdysozoa</taxon>
        <taxon>Arthropoda</taxon>
        <taxon>Hexapoda</taxon>
        <taxon>Insecta</taxon>
        <taxon>Pterygota</taxon>
        <taxon>Neoptera</taxon>
        <taxon>Paraneoptera</taxon>
        <taxon>Hemiptera</taxon>
        <taxon>Heteroptera</taxon>
        <taxon>Panheteroptera</taxon>
        <taxon>Cimicomorpha</taxon>
        <taxon>Reduviidae</taxon>
        <taxon>Harpactorinae</taxon>
        <taxon>Harpactorini</taxon>
        <taxon>Rhynocoris</taxon>
    </lineage>
</organism>
<dbReference type="PANTHER" id="PTHR10174:SF222">
    <property type="entry name" value="GH10083P-RELATED"/>
    <property type="match status" value="1"/>
</dbReference>
<dbReference type="InterPro" id="IPR001251">
    <property type="entry name" value="CRAL-TRIO_dom"/>
</dbReference>
<dbReference type="SUPFAM" id="SSF52087">
    <property type="entry name" value="CRAL/TRIO domain"/>
    <property type="match status" value="1"/>
</dbReference>
<dbReference type="EMBL" id="JAPXFL010000004">
    <property type="protein sequence ID" value="KAK9507180.1"/>
    <property type="molecule type" value="Genomic_DNA"/>
</dbReference>
<dbReference type="Pfam" id="PF00650">
    <property type="entry name" value="CRAL_TRIO"/>
    <property type="match status" value="1"/>
</dbReference>
<sequence length="282" mass="32969">MSKLSTDISTIRAWLNKQAHLPDDIDDHLIERFLTCSDFSLERTKATMDLFFCLRADTPEFFTDRDPLHPRMQEVFTLIDLLPLPQLTSQGYKCFLYRLADPDPDRFIFNDYVKNFFLVGDVRVKTDTVIPKGEIVIFDMKGYCFRHLTRITIPTLRKYMHYTQEAHPVRLRQIHVINVSPLLDRTMAVVKPFLKSDVANMLHFHQPGSNTLQQFVPIDLLPEEYGGKAGTVSDIKESWKAKVEKHRDWFLSNPWLAKNSKRTDKRNVLNFMEGSFRTLTID</sequence>
<dbReference type="Gene3D" id="3.40.525.10">
    <property type="entry name" value="CRAL-TRIO lipid binding domain"/>
    <property type="match status" value="1"/>
</dbReference>
<dbReference type="Gene3D" id="1.20.5.1200">
    <property type="entry name" value="Alpha-tocopherol transfer"/>
    <property type="match status" value="1"/>
</dbReference>
<dbReference type="GO" id="GO:1902936">
    <property type="term" value="F:phosphatidylinositol bisphosphate binding"/>
    <property type="evidence" value="ECO:0007669"/>
    <property type="project" value="TreeGrafter"/>
</dbReference>
<dbReference type="GO" id="GO:0016020">
    <property type="term" value="C:membrane"/>
    <property type="evidence" value="ECO:0007669"/>
    <property type="project" value="TreeGrafter"/>
</dbReference>
<reference evidence="2 3" key="1">
    <citation type="submission" date="2022-12" db="EMBL/GenBank/DDBJ databases">
        <title>Chromosome-level genome assembly of true bugs.</title>
        <authorList>
            <person name="Ma L."/>
            <person name="Li H."/>
        </authorList>
    </citation>
    <scope>NUCLEOTIDE SEQUENCE [LARGE SCALE GENOMIC DNA]</scope>
    <source>
        <strain evidence="2">Lab_2022b</strain>
    </source>
</reference>
<dbReference type="InterPro" id="IPR036865">
    <property type="entry name" value="CRAL-TRIO_dom_sf"/>
</dbReference>
<dbReference type="SMART" id="SM00516">
    <property type="entry name" value="SEC14"/>
    <property type="match status" value="1"/>
</dbReference>
<evidence type="ECO:0000313" key="3">
    <source>
        <dbReference type="Proteomes" id="UP001461498"/>
    </source>
</evidence>
<dbReference type="AlphaFoldDB" id="A0AAW1DFJ1"/>
<dbReference type="PANTHER" id="PTHR10174">
    <property type="entry name" value="ALPHA-TOCOPHEROL TRANSFER PROTEIN-RELATED"/>
    <property type="match status" value="1"/>
</dbReference>
<evidence type="ECO:0000259" key="1">
    <source>
        <dbReference type="PROSITE" id="PS50191"/>
    </source>
</evidence>
<proteinExistence type="predicted"/>
<protein>
    <recommendedName>
        <fullName evidence="1">CRAL-TRIO domain-containing protein</fullName>
    </recommendedName>
</protein>
<dbReference type="PROSITE" id="PS50191">
    <property type="entry name" value="CRAL_TRIO"/>
    <property type="match status" value="1"/>
</dbReference>
<name>A0AAW1DFJ1_9HEMI</name>
<gene>
    <name evidence="2" type="ORF">O3M35_007090</name>
</gene>
<feature type="domain" description="CRAL-TRIO" evidence="1">
    <location>
        <begin position="69"/>
        <end position="233"/>
    </location>
</feature>
<keyword evidence="3" id="KW-1185">Reference proteome</keyword>
<dbReference type="Proteomes" id="UP001461498">
    <property type="component" value="Unassembled WGS sequence"/>
</dbReference>
<dbReference type="InterPro" id="IPR036273">
    <property type="entry name" value="CRAL/TRIO_N_dom_sf"/>
</dbReference>
<dbReference type="CDD" id="cd00170">
    <property type="entry name" value="SEC14"/>
    <property type="match status" value="1"/>
</dbReference>
<dbReference type="SUPFAM" id="SSF46938">
    <property type="entry name" value="CRAL/TRIO N-terminal domain"/>
    <property type="match status" value="1"/>
</dbReference>
<evidence type="ECO:0000313" key="2">
    <source>
        <dbReference type="EMBL" id="KAK9507180.1"/>
    </source>
</evidence>
<comment type="caution">
    <text evidence="2">The sequence shown here is derived from an EMBL/GenBank/DDBJ whole genome shotgun (WGS) entry which is preliminary data.</text>
</comment>
<accession>A0AAW1DFJ1</accession>